<dbReference type="EMBL" id="CYXP01000007">
    <property type="protein sequence ID" value="CUN25726.1"/>
    <property type="molecule type" value="Genomic_DNA"/>
</dbReference>
<reference evidence="1 2" key="1">
    <citation type="submission" date="2015-09" db="EMBL/GenBank/DDBJ databases">
        <authorList>
            <consortium name="Pathogen Informatics"/>
        </authorList>
    </citation>
    <scope>NUCLEOTIDE SEQUENCE [LARGE SCALE GENOMIC DNA]</scope>
    <source>
        <strain evidence="1 2">2789STDY5608872</strain>
    </source>
</reference>
<evidence type="ECO:0000313" key="1">
    <source>
        <dbReference type="EMBL" id="CUN25726.1"/>
    </source>
</evidence>
<dbReference type="Proteomes" id="UP000095591">
    <property type="component" value="Unassembled WGS sequence"/>
</dbReference>
<sequence length="704" mass="81397">MESYRKLAFTEEVESILAENNKRLKNIFGTHDQFTGRGMEGHSHRVVIDDYPIRVQWLTEEVFKNDLYQDVLKAGSIKDYTIRFNELYPDSDGINEEDVANMLFWARCSRDPSFAFFSLFKIKSKEAGEMIPFELNYAQRYVLSVLEEMRHKGVPIRIILLKARQWGGSTLVQLYMAWIQLFVMEGWYSVIIAQTKDTAKRIKAMYKKVLDNIPGFIYGVDKLQFAPYEHSASDSIITDPSGNKVRDNVITVASYENFESTRGMDYAMAHFSEVAYWKTTDGKSAEQVITNIDSNILERPLTMEISESTANGMAGYFYDEYQMAKEGTSSRKALFIPFFFIENDMIRFKDKKEIRLFILDLLEGRDVTTSPNDNSEPGQYLWSLWEKGATLEHIKWYIKKRASFHDHASMASEAPSDDVECFKYSGNLVFNIYTIEVMRERYVSPPEFIGDISQSEKTKRIILSKNPNGLLRIWKRPDDTRTSNEYLVIVDVGGRSKNSDPSCITVINRWNLRFSGGKAEVVARWHGHIRYDWLAYKAVKIARYYKNALLAFESNTFDKKKSEASEFVEEGDHIRGILKKIEDIYPNLYMRAATDPEDIRNGIYKKIGFQTNKKTKQDMVDNFIVAFEDDMFIDPDERMYKEASKYEQRPDGSYGNIPGRGNHDDILMTDMIGALISEDMPKPSIIKEESTGYIDSYPKNESSL</sequence>
<dbReference type="InterPro" id="IPR027417">
    <property type="entry name" value="P-loop_NTPase"/>
</dbReference>
<evidence type="ECO:0000313" key="2">
    <source>
        <dbReference type="Proteomes" id="UP000095591"/>
    </source>
</evidence>
<organism evidence="1 2">
    <name type="scientific">Parabacteroides distasonis</name>
    <dbReference type="NCBI Taxonomy" id="823"/>
    <lineage>
        <taxon>Bacteria</taxon>
        <taxon>Pseudomonadati</taxon>
        <taxon>Bacteroidota</taxon>
        <taxon>Bacteroidia</taxon>
        <taxon>Bacteroidales</taxon>
        <taxon>Tannerellaceae</taxon>
        <taxon>Parabacteroides</taxon>
    </lineage>
</organism>
<evidence type="ECO:0008006" key="3">
    <source>
        <dbReference type="Google" id="ProtNLM"/>
    </source>
</evidence>
<protein>
    <recommendedName>
        <fullName evidence="3">Terminase</fullName>
    </recommendedName>
</protein>
<name>A0A173VG90_PARDI</name>
<dbReference type="AlphaFoldDB" id="A0A173VG90"/>
<proteinExistence type="predicted"/>
<accession>A0A173VG90</accession>
<dbReference type="Gene3D" id="3.30.420.240">
    <property type="match status" value="1"/>
</dbReference>
<dbReference type="RefSeq" id="WP_057319696.1">
    <property type="nucleotide sequence ID" value="NZ_CYXP01000007.1"/>
</dbReference>
<gene>
    <name evidence="1" type="ORF">ERS852429_02965</name>
</gene>
<dbReference type="Gene3D" id="3.40.50.300">
    <property type="entry name" value="P-loop containing nucleotide triphosphate hydrolases"/>
    <property type="match status" value="1"/>
</dbReference>